<evidence type="ECO:0000259" key="2">
    <source>
        <dbReference type="Pfam" id="PF00248"/>
    </source>
</evidence>
<evidence type="ECO:0000256" key="1">
    <source>
        <dbReference type="ARBA" id="ARBA00023002"/>
    </source>
</evidence>
<dbReference type="FunFam" id="3.20.20.100:FF:000004">
    <property type="entry name" value="Oxidoreductase, aldo/keto reductase"/>
    <property type="match status" value="1"/>
</dbReference>
<dbReference type="InterPro" id="IPR036812">
    <property type="entry name" value="NAD(P)_OxRdtase_dom_sf"/>
</dbReference>
<reference evidence="3 4" key="1">
    <citation type="submission" date="2016-07" db="EMBL/GenBank/DDBJ databases">
        <title>Pervasive Adenine N6-methylation of Active Genes in Fungi.</title>
        <authorList>
            <consortium name="DOE Joint Genome Institute"/>
            <person name="Mondo S.J."/>
            <person name="Dannebaum R.O."/>
            <person name="Kuo R.C."/>
            <person name="Labutti K."/>
            <person name="Haridas S."/>
            <person name="Kuo A."/>
            <person name="Salamov A."/>
            <person name="Ahrendt S.R."/>
            <person name="Lipzen A."/>
            <person name="Sullivan W."/>
            <person name="Andreopoulos W.B."/>
            <person name="Clum A."/>
            <person name="Lindquist E."/>
            <person name="Daum C."/>
            <person name="Ramamoorthy G.K."/>
            <person name="Gryganskyi A."/>
            <person name="Culley D."/>
            <person name="Magnuson J.K."/>
            <person name="James T.Y."/>
            <person name="O'Malley M.A."/>
            <person name="Stajich J.E."/>
            <person name="Spatafora J.W."/>
            <person name="Visel A."/>
            <person name="Grigoriev I.V."/>
        </authorList>
    </citation>
    <scope>NUCLEOTIDE SEQUENCE [LARGE SCALE GENOMIC DNA]</scope>
    <source>
        <strain evidence="3 4">JEL800</strain>
    </source>
</reference>
<protein>
    <submittedName>
        <fullName evidence="3">Aldo/keto reductase</fullName>
    </submittedName>
</protein>
<feature type="domain" description="NADP-dependent oxidoreductase" evidence="2">
    <location>
        <begin position="16"/>
        <end position="339"/>
    </location>
</feature>
<dbReference type="GO" id="GO:0016491">
    <property type="term" value="F:oxidoreductase activity"/>
    <property type="evidence" value="ECO:0007669"/>
    <property type="project" value="UniProtKB-KW"/>
</dbReference>
<dbReference type="Gene3D" id="3.20.20.100">
    <property type="entry name" value="NADP-dependent oxidoreductase domain"/>
    <property type="match status" value="1"/>
</dbReference>
<evidence type="ECO:0000313" key="3">
    <source>
        <dbReference type="EMBL" id="ORY45861.1"/>
    </source>
</evidence>
<comment type="caution">
    <text evidence="3">The sequence shown here is derived from an EMBL/GenBank/DDBJ whole genome shotgun (WGS) entry which is preliminary data.</text>
</comment>
<proteinExistence type="predicted"/>
<accession>A0A1Y2CFN4</accession>
<dbReference type="PANTHER" id="PTHR43364:SF15">
    <property type="entry name" value="ARYL-ALCOHOL DEHYDROGENASE AAD16-RELATED"/>
    <property type="match status" value="1"/>
</dbReference>
<keyword evidence="4" id="KW-1185">Reference proteome</keyword>
<dbReference type="GO" id="GO:0005829">
    <property type="term" value="C:cytosol"/>
    <property type="evidence" value="ECO:0007669"/>
    <property type="project" value="EnsemblFungi"/>
</dbReference>
<dbReference type="InterPro" id="IPR050523">
    <property type="entry name" value="AKR_Detox_Biosynth"/>
</dbReference>
<dbReference type="AlphaFoldDB" id="A0A1Y2CFN4"/>
<keyword evidence="1" id="KW-0560">Oxidoreductase</keyword>
<evidence type="ECO:0000313" key="4">
    <source>
        <dbReference type="Proteomes" id="UP000193642"/>
    </source>
</evidence>
<dbReference type="STRING" id="329046.A0A1Y2CFN4"/>
<dbReference type="CDD" id="cd19079">
    <property type="entry name" value="AKR_EcYajO-like"/>
    <property type="match status" value="1"/>
</dbReference>
<organism evidence="3 4">
    <name type="scientific">Rhizoclosmatium globosum</name>
    <dbReference type="NCBI Taxonomy" id="329046"/>
    <lineage>
        <taxon>Eukaryota</taxon>
        <taxon>Fungi</taxon>
        <taxon>Fungi incertae sedis</taxon>
        <taxon>Chytridiomycota</taxon>
        <taxon>Chytridiomycota incertae sedis</taxon>
        <taxon>Chytridiomycetes</taxon>
        <taxon>Chytridiales</taxon>
        <taxon>Chytriomycetaceae</taxon>
        <taxon>Rhizoclosmatium</taxon>
    </lineage>
</organism>
<name>A0A1Y2CFN4_9FUNG</name>
<dbReference type="InterPro" id="IPR023210">
    <property type="entry name" value="NADP_OxRdtase_dom"/>
</dbReference>
<dbReference type="EMBL" id="MCGO01000018">
    <property type="protein sequence ID" value="ORY45861.1"/>
    <property type="molecule type" value="Genomic_DNA"/>
</dbReference>
<dbReference type="PANTHER" id="PTHR43364">
    <property type="entry name" value="NADH-SPECIFIC METHYLGLYOXAL REDUCTASE-RELATED"/>
    <property type="match status" value="1"/>
</dbReference>
<dbReference type="Pfam" id="PF00248">
    <property type="entry name" value="Aldo_ket_red"/>
    <property type="match status" value="1"/>
</dbReference>
<dbReference type="SUPFAM" id="SSF51430">
    <property type="entry name" value="NAD(P)-linked oxidoreductase"/>
    <property type="match status" value="1"/>
</dbReference>
<sequence>MVEYTRLGKTGLKVSRLCLGCMSFGSTKWQKWVLDKDESLPIIKRAYDLGINFFDTADAYSNGQSELILGEALRRYNIPRDQVVIATKVYFPVSEDIGVNTLARGEDDPSLINRSGLSRKHLFEAVDASLKRLGVSYIDLYQIHRFDYNTEIEETMEALNDLVRMGKVRYIGASSMYCWQFAKMNHIAEKRGWTKFSTMQNFYNLLYREEEREMIKYCNDEGIAILPWSPLARGLLASGGEGAPTLRSSTDAALKRWFPKESEEDSMILDRVKQLAGKRGVGNAVVALAWLLGGGRDGKGAGKGVGAVIAGVTKAHYLDELVQASRFVLTKEEVEYLEEPYLPKPIMGHS</sequence>
<dbReference type="Proteomes" id="UP000193642">
    <property type="component" value="Unassembled WGS sequence"/>
</dbReference>
<dbReference type="OrthoDB" id="48988at2759"/>
<gene>
    <name evidence="3" type="ORF">BCR33DRAFT_696879</name>
</gene>